<evidence type="ECO:0000313" key="2">
    <source>
        <dbReference type="EMBL" id="KIM49118.1"/>
    </source>
</evidence>
<reference evidence="2 3" key="1">
    <citation type="submission" date="2014-04" db="EMBL/GenBank/DDBJ databases">
        <authorList>
            <consortium name="DOE Joint Genome Institute"/>
            <person name="Kuo A."/>
            <person name="Gay G."/>
            <person name="Dore J."/>
            <person name="Kohler A."/>
            <person name="Nagy L.G."/>
            <person name="Floudas D."/>
            <person name="Copeland A."/>
            <person name="Barry K.W."/>
            <person name="Cichocki N."/>
            <person name="Veneault-Fourrey C."/>
            <person name="LaButti K."/>
            <person name="Lindquist E.A."/>
            <person name="Lipzen A."/>
            <person name="Lundell T."/>
            <person name="Morin E."/>
            <person name="Murat C."/>
            <person name="Sun H."/>
            <person name="Tunlid A."/>
            <person name="Henrissat B."/>
            <person name="Grigoriev I.V."/>
            <person name="Hibbett D.S."/>
            <person name="Martin F."/>
            <person name="Nordberg H.P."/>
            <person name="Cantor M.N."/>
            <person name="Hua S.X."/>
        </authorList>
    </citation>
    <scope>NUCLEOTIDE SEQUENCE [LARGE SCALE GENOMIC DNA]</scope>
    <source>
        <strain evidence="3">h7</strain>
    </source>
</reference>
<protein>
    <submittedName>
        <fullName evidence="2">Uncharacterized protein</fullName>
    </submittedName>
</protein>
<name>A0A0C2YHD8_HEBCY</name>
<dbReference type="HOGENOM" id="CLU_2831451_0_0_1"/>
<proteinExistence type="predicted"/>
<dbReference type="AlphaFoldDB" id="A0A0C2YHD8"/>
<dbReference type="EMBL" id="KN831768">
    <property type="protein sequence ID" value="KIM49118.1"/>
    <property type="molecule type" value="Genomic_DNA"/>
</dbReference>
<accession>A0A0C2YHD8</accession>
<evidence type="ECO:0000256" key="1">
    <source>
        <dbReference type="SAM" id="MobiDB-lite"/>
    </source>
</evidence>
<sequence>MIAFTCHQSCLYQCLHCTSTTTPEDQTPATNCFVADVQSIRALERSESQAMSSPSYVFQEAQGRAP</sequence>
<gene>
    <name evidence="2" type="ORF">M413DRAFT_96679</name>
</gene>
<keyword evidence="3" id="KW-1185">Reference proteome</keyword>
<feature type="region of interest" description="Disordered" evidence="1">
    <location>
        <begin position="45"/>
        <end position="66"/>
    </location>
</feature>
<dbReference type="Proteomes" id="UP000053424">
    <property type="component" value="Unassembled WGS sequence"/>
</dbReference>
<reference evidence="3" key="2">
    <citation type="submission" date="2015-01" db="EMBL/GenBank/DDBJ databases">
        <title>Evolutionary Origins and Diversification of the Mycorrhizal Mutualists.</title>
        <authorList>
            <consortium name="DOE Joint Genome Institute"/>
            <consortium name="Mycorrhizal Genomics Consortium"/>
            <person name="Kohler A."/>
            <person name="Kuo A."/>
            <person name="Nagy L.G."/>
            <person name="Floudas D."/>
            <person name="Copeland A."/>
            <person name="Barry K.W."/>
            <person name="Cichocki N."/>
            <person name="Veneault-Fourrey C."/>
            <person name="LaButti K."/>
            <person name="Lindquist E.A."/>
            <person name="Lipzen A."/>
            <person name="Lundell T."/>
            <person name="Morin E."/>
            <person name="Murat C."/>
            <person name="Riley R."/>
            <person name="Ohm R."/>
            <person name="Sun H."/>
            <person name="Tunlid A."/>
            <person name="Henrissat B."/>
            <person name="Grigoriev I.V."/>
            <person name="Hibbett D.S."/>
            <person name="Martin F."/>
        </authorList>
    </citation>
    <scope>NUCLEOTIDE SEQUENCE [LARGE SCALE GENOMIC DNA]</scope>
    <source>
        <strain evidence="3">h7</strain>
    </source>
</reference>
<evidence type="ECO:0000313" key="3">
    <source>
        <dbReference type="Proteomes" id="UP000053424"/>
    </source>
</evidence>
<organism evidence="2 3">
    <name type="scientific">Hebeloma cylindrosporum</name>
    <dbReference type="NCBI Taxonomy" id="76867"/>
    <lineage>
        <taxon>Eukaryota</taxon>
        <taxon>Fungi</taxon>
        <taxon>Dikarya</taxon>
        <taxon>Basidiomycota</taxon>
        <taxon>Agaricomycotina</taxon>
        <taxon>Agaricomycetes</taxon>
        <taxon>Agaricomycetidae</taxon>
        <taxon>Agaricales</taxon>
        <taxon>Agaricineae</taxon>
        <taxon>Hymenogastraceae</taxon>
        <taxon>Hebeloma</taxon>
    </lineage>
</organism>